<keyword evidence="2" id="KW-0472">Membrane</keyword>
<keyword evidence="2" id="KW-0812">Transmembrane</keyword>
<dbReference type="STRING" id="283909.R7UPR6"/>
<keyword evidence="2" id="KW-1133">Transmembrane helix</keyword>
<keyword evidence="5" id="KW-1185">Reference proteome</keyword>
<name>R7UPR6_CAPTE</name>
<reference evidence="3 5" key="2">
    <citation type="journal article" date="2013" name="Nature">
        <title>Insights into bilaterian evolution from three spiralian genomes.</title>
        <authorList>
            <person name="Simakov O."/>
            <person name="Marletaz F."/>
            <person name="Cho S.J."/>
            <person name="Edsinger-Gonzales E."/>
            <person name="Havlak P."/>
            <person name="Hellsten U."/>
            <person name="Kuo D.H."/>
            <person name="Larsson T."/>
            <person name="Lv J."/>
            <person name="Arendt D."/>
            <person name="Savage R."/>
            <person name="Osoegawa K."/>
            <person name="de Jong P."/>
            <person name="Grimwood J."/>
            <person name="Chapman J.A."/>
            <person name="Shapiro H."/>
            <person name="Aerts A."/>
            <person name="Otillar R.P."/>
            <person name="Terry A.Y."/>
            <person name="Boore J.L."/>
            <person name="Grigoriev I.V."/>
            <person name="Lindberg D.R."/>
            <person name="Seaver E.C."/>
            <person name="Weisblat D.A."/>
            <person name="Putnam N.H."/>
            <person name="Rokhsar D.S."/>
        </authorList>
    </citation>
    <scope>NUCLEOTIDE SEQUENCE</scope>
    <source>
        <strain evidence="3 5">I ESC-2004</strain>
    </source>
</reference>
<dbReference type="AlphaFoldDB" id="R7UPR6"/>
<feature type="transmembrane region" description="Helical" evidence="2">
    <location>
        <begin position="216"/>
        <end position="241"/>
    </location>
</feature>
<dbReference type="EMBL" id="AMQN01006860">
    <property type="status" value="NOT_ANNOTATED_CDS"/>
    <property type="molecule type" value="Genomic_DNA"/>
</dbReference>
<organism evidence="3">
    <name type="scientific">Capitella teleta</name>
    <name type="common">Polychaete worm</name>
    <dbReference type="NCBI Taxonomy" id="283909"/>
    <lineage>
        <taxon>Eukaryota</taxon>
        <taxon>Metazoa</taxon>
        <taxon>Spiralia</taxon>
        <taxon>Lophotrochozoa</taxon>
        <taxon>Annelida</taxon>
        <taxon>Polychaeta</taxon>
        <taxon>Sedentaria</taxon>
        <taxon>Scolecida</taxon>
        <taxon>Capitellidae</taxon>
        <taxon>Capitella</taxon>
    </lineage>
</organism>
<feature type="region of interest" description="Disordered" evidence="1">
    <location>
        <begin position="1"/>
        <end position="25"/>
    </location>
</feature>
<dbReference type="Proteomes" id="UP000014760">
    <property type="component" value="Unassembled WGS sequence"/>
</dbReference>
<gene>
    <name evidence="3" type="ORF">CAPTEDRAFT_213403</name>
</gene>
<dbReference type="InterPro" id="IPR012337">
    <property type="entry name" value="RNaseH-like_sf"/>
</dbReference>
<evidence type="ECO:0008006" key="6">
    <source>
        <dbReference type="Google" id="ProtNLM"/>
    </source>
</evidence>
<evidence type="ECO:0000313" key="5">
    <source>
        <dbReference type="Proteomes" id="UP000014760"/>
    </source>
</evidence>
<reference evidence="5" key="1">
    <citation type="submission" date="2012-12" db="EMBL/GenBank/DDBJ databases">
        <authorList>
            <person name="Hellsten U."/>
            <person name="Grimwood J."/>
            <person name="Chapman J.A."/>
            <person name="Shapiro H."/>
            <person name="Aerts A."/>
            <person name="Otillar R.P."/>
            <person name="Terry A.Y."/>
            <person name="Boore J.L."/>
            <person name="Simakov O."/>
            <person name="Marletaz F."/>
            <person name="Cho S.-J."/>
            <person name="Edsinger-Gonzales E."/>
            <person name="Havlak P."/>
            <person name="Kuo D.-H."/>
            <person name="Larsson T."/>
            <person name="Lv J."/>
            <person name="Arendt D."/>
            <person name="Savage R."/>
            <person name="Osoegawa K."/>
            <person name="de Jong P."/>
            <person name="Lindberg D.R."/>
            <person name="Seaver E.C."/>
            <person name="Weisblat D.A."/>
            <person name="Putnam N.H."/>
            <person name="Grigoriev I.V."/>
            <person name="Rokhsar D.S."/>
        </authorList>
    </citation>
    <scope>NUCLEOTIDE SEQUENCE</scope>
    <source>
        <strain evidence="5">I ESC-2004</strain>
    </source>
</reference>
<dbReference type="EnsemblMetazoa" id="CapteT213403">
    <property type="protein sequence ID" value="CapteP213403"/>
    <property type="gene ID" value="CapteG213403"/>
</dbReference>
<evidence type="ECO:0000313" key="3">
    <source>
        <dbReference type="EMBL" id="ELU08068.1"/>
    </source>
</evidence>
<dbReference type="EMBL" id="KB299377">
    <property type="protein sequence ID" value="ELU08068.1"/>
    <property type="molecule type" value="Genomic_DNA"/>
</dbReference>
<dbReference type="InterPro" id="IPR052958">
    <property type="entry name" value="IFN-induced_PKR_regulator"/>
</dbReference>
<dbReference type="HOGENOM" id="CLU_1148127_0_0_1"/>
<evidence type="ECO:0000313" key="4">
    <source>
        <dbReference type="EnsemblMetazoa" id="CapteP213403"/>
    </source>
</evidence>
<dbReference type="SUPFAM" id="SSF53098">
    <property type="entry name" value="Ribonuclease H-like"/>
    <property type="match status" value="1"/>
</dbReference>
<evidence type="ECO:0000256" key="1">
    <source>
        <dbReference type="SAM" id="MobiDB-lite"/>
    </source>
</evidence>
<feature type="compositionally biased region" description="Basic residues" evidence="1">
    <location>
        <begin position="1"/>
        <end position="10"/>
    </location>
</feature>
<dbReference type="PANTHER" id="PTHR46289:SF16">
    <property type="entry name" value="52 KDA REPRESSOR OF THE INHIBITOR OF THE PROTEIN KINASE"/>
    <property type="match status" value="1"/>
</dbReference>
<proteinExistence type="predicted"/>
<sequence>MDGKKKKQQKGRNEQNQQELKRNAEHHSQNILSLMKRMRQKPGVKELEDAAALIQSRILNEIKEAKYFSIMVDEVTLHNKELMPLCIRFMDAIYTHCSGHCLNLVIGTFCSLPEIRNTLERMKAAVNFFLYSHKCENVLNKVMALNSHPLKKRMALIDVCRTRWAACHRAYSHFYVAYTWIVKSFEVIAFGAYKDVYNNNVTSGWEAKYKAEANRLLNAITNFEFIVVFTVYKFLSVFYIVD</sequence>
<dbReference type="OrthoDB" id="6161213at2759"/>
<protein>
    <recommendedName>
        <fullName evidence="6">DUF4371 domain-containing protein</fullName>
    </recommendedName>
</protein>
<reference evidence="4" key="3">
    <citation type="submission" date="2015-06" db="UniProtKB">
        <authorList>
            <consortium name="EnsemblMetazoa"/>
        </authorList>
    </citation>
    <scope>IDENTIFICATION</scope>
</reference>
<evidence type="ECO:0000256" key="2">
    <source>
        <dbReference type="SAM" id="Phobius"/>
    </source>
</evidence>
<accession>R7UPR6</accession>
<dbReference type="PANTHER" id="PTHR46289">
    <property type="entry name" value="52 KDA REPRESSOR OF THE INHIBITOR OF THE PROTEIN KINASE-LIKE PROTEIN-RELATED"/>
    <property type="match status" value="1"/>
</dbReference>